<evidence type="ECO:0000256" key="2">
    <source>
        <dbReference type="ARBA" id="ARBA00022833"/>
    </source>
</evidence>
<proteinExistence type="predicted"/>
<dbReference type="GO" id="GO:0003677">
    <property type="term" value="F:DNA binding"/>
    <property type="evidence" value="ECO:0007669"/>
    <property type="project" value="UniProtKB-KW"/>
</dbReference>
<dbReference type="AlphaFoldDB" id="A0A3A2ZQ90"/>
<keyword evidence="6" id="KW-0539">Nucleus</keyword>
<dbReference type="Proteomes" id="UP000266188">
    <property type="component" value="Unassembled WGS sequence"/>
</dbReference>
<keyword evidence="3" id="KW-0805">Transcription regulation</keyword>
<evidence type="ECO:0000313" key="8">
    <source>
        <dbReference type="Proteomes" id="UP000266188"/>
    </source>
</evidence>
<dbReference type="PANTHER" id="PTHR36206:SF12">
    <property type="entry name" value="ASPERCRYPTIN BIOSYNTHESIS CLUSTER-SPECIFIC TRANSCRIPTION REGULATOR ATNN-RELATED"/>
    <property type="match status" value="1"/>
</dbReference>
<keyword evidence="1" id="KW-0479">Metal-binding</keyword>
<evidence type="ECO:0000256" key="3">
    <source>
        <dbReference type="ARBA" id="ARBA00023015"/>
    </source>
</evidence>
<dbReference type="InterPro" id="IPR052360">
    <property type="entry name" value="Transcr_Regulatory_Proteins"/>
</dbReference>
<dbReference type="OrthoDB" id="2593732at2759"/>
<evidence type="ECO:0000256" key="6">
    <source>
        <dbReference type="ARBA" id="ARBA00023242"/>
    </source>
</evidence>
<reference evidence="8" key="1">
    <citation type="submission" date="2017-02" db="EMBL/GenBank/DDBJ databases">
        <authorList>
            <person name="Tafer H."/>
            <person name="Lopandic K."/>
        </authorList>
    </citation>
    <scope>NUCLEOTIDE SEQUENCE [LARGE SCALE GENOMIC DNA]</scope>
    <source>
        <strain evidence="8">CBS 366.77</strain>
    </source>
</reference>
<keyword evidence="4" id="KW-0238">DNA-binding</keyword>
<keyword evidence="8" id="KW-1185">Reference proteome</keyword>
<dbReference type="GO" id="GO:0046872">
    <property type="term" value="F:metal ion binding"/>
    <property type="evidence" value="ECO:0007669"/>
    <property type="project" value="UniProtKB-KW"/>
</dbReference>
<dbReference type="STRING" id="2070753.A0A3A2ZQ90"/>
<name>A0A3A2ZQ90_9EURO</name>
<comment type="caution">
    <text evidence="7">The sequence shown here is derived from an EMBL/GenBank/DDBJ whole genome shotgun (WGS) entry which is preliminary data.</text>
</comment>
<evidence type="ECO:0000313" key="7">
    <source>
        <dbReference type="EMBL" id="RJE20075.1"/>
    </source>
</evidence>
<dbReference type="EMBL" id="MVGC01000341">
    <property type="protein sequence ID" value="RJE20075.1"/>
    <property type="molecule type" value="Genomic_DNA"/>
</dbReference>
<keyword evidence="5" id="KW-0804">Transcription</keyword>
<keyword evidence="2" id="KW-0862">Zinc</keyword>
<sequence>MRNLRKILIRLQNQAWVLTRADIDKPLLNATLAEDARYDEIPHIFSSIAEAYDFFESLIFRFYHELNEIANMNMGHTTSGAVNYLLTCYESLAKRWTEALDRFEQSRGQLLTHKEHIGLKILRIHQKYSQFVRLDHGRIGRTDPSSWDKYDSIFEDIVSQASSVLDMTGDSIHISSMSSTPSDKIIEGQLKPSFSVSMGIVAPLYDIATLCRDPSIRRRAMNVLRSASRQEGLLNSHVSAVAAEMVIGLEENLALGGGLNDLKDFTSVAALALESEQQLQQRHQQGHRSIRRSFEVPDAARLSLAYPSFDTVNRKAFLNIGDMKGTQVKIPLPAMTAMLDMER</sequence>
<evidence type="ECO:0000256" key="4">
    <source>
        <dbReference type="ARBA" id="ARBA00023125"/>
    </source>
</evidence>
<accession>A0A3A2ZQ90</accession>
<evidence type="ECO:0000256" key="5">
    <source>
        <dbReference type="ARBA" id="ARBA00023163"/>
    </source>
</evidence>
<organism evidence="7 8">
    <name type="scientific">Aspergillus sclerotialis</name>
    <dbReference type="NCBI Taxonomy" id="2070753"/>
    <lineage>
        <taxon>Eukaryota</taxon>
        <taxon>Fungi</taxon>
        <taxon>Dikarya</taxon>
        <taxon>Ascomycota</taxon>
        <taxon>Pezizomycotina</taxon>
        <taxon>Eurotiomycetes</taxon>
        <taxon>Eurotiomycetidae</taxon>
        <taxon>Eurotiales</taxon>
        <taxon>Aspergillaceae</taxon>
        <taxon>Aspergillus</taxon>
        <taxon>Aspergillus subgen. Polypaecilum</taxon>
    </lineage>
</organism>
<protein>
    <submittedName>
        <fullName evidence="7">Uncharacterized protein</fullName>
    </submittedName>
</protein>
<gene>
    <name evidence="7" type="ORF">PHISCL_07594</name>
</gene>
<evidence type="ECO:0000256" key="1">
    <source>
        <dbReference type="ARBA" id="ARBA00022723"/>
    </source>
</evidence>
<dbReference type="PANTHER" id="PTHR36206">
    <property type="entry name" value="ASPERCRYPTIN BIOSYNTHESIS CLUSTER-SPECIFIC TRANSCRIPTION REGULATOR ATNN-RELATED"/>
    <property type="match status" value="1"/>
</dbReference>